<accession>T1GLP0</accession>
<sequence>MEIRHIFHTFVITLVLLIKTTKPHNSCGLYGEPPCIFVPAPPGQTPHCARPGTTFCEHVANYPAE</sequence>
<evidence type="ECO:0000313" key="3">
    <source>
        <dbReference type="Proteomes" id="UP000015102"/>
    </source>
</evidence>
<reference evidence="2" key="2">
    <citation type="submission" date="2015-06" db="UniProtKB">
        <authorList>
            <consortium name="EnsemblMetazoa"/>
        </authorList>
    </citation>
    <scope>IDENTIFICATION</scope>
</reference>
<dbReference type="EnsemblMetazoa" id="MESCA004453-RA">
    <property type="protein sequence ID" value="MESCA004453-PA"/>
    <property type="gene ID" value="MESCA004453"/>
</dbReference>
<dbReference type="Proteomes" id="UP000015102">
    <property type="component" value="Unassembled WGS sequence"/>
</dbReference>
<evidence type="ECO:0000313" key="2">
    <source>
        <dbReference type="EnsemblMetazoa" id="MESCA004453-PA"/>
    </source>
</evidence>
<dbReference type="STRING" id="36166.T1GLP0"/>
<feature type="signal peptide" evidence="1">
    <location>
        <begin position="1"/>
        <end position="23"/>
    </location>
</feature>
<feature type="chain" id="PRO_5004588383" description="VM domain-containing protein" evidence="1">
    <location>
        <begin position="24"/>
        <end position="65"/>
    </location>
</feature>
<reference evidence="3" key="1">
    <citation type="submission" date="2013-02" db="EMBL/GenBank/DDBJ databases">
        <authorList>
            <person name="Hughes D."/>
        </authorList>
    </citation>
    <scope>NUCLEOTIDE SEQUENCE</scope>
    <source>
        <strain>Durham</strain>
        <strain evidence="3">NC isolate 2 -- Noor lab</strain>
    </source>
</reference>
<organism evidence="2 3">
    <name type="scientific">Megaselia scalaris</name>
    <name type="common">Humpbacked fly</name>
    <name type="synonym">Phora scalaris</name>
    <dbReference type="NCBI Taxonomy" id="36166"/>
    <lineage>
        <taxon>Eukaryota</taxon>
        <taxon>Metazoa</taxon>
        <taxon>Ecdysozoa</taxon>
        <taxon>Arthropoda</taxon>
        <taxon>Hexapoda</taxon>
        <taxon>Insecta</taxon>
        <taxon>Pterygota</taxon>
        <taxon>Neoptera</taxon>
        <taxon>Endopterygota</taxon>
        <taxon>Diptera</taxon>
        <taxon>Brachycera</taxon>
        <taxon>Muscomorpha</taxon>
        <taxon>Platypezoidea</taxon>
        <taxon>Phoridae</taxon>
        <taxon>Megaseliini</taxon>
        <taxon>Megaselia</taxon>
    </lineage>
</organism>
<dbReference type="EMBL" id="CAQQ02130216">
    <property type="status" value="NOT_ANNOTATED_CDS"/>
    <property type="molecule type" value="Genomic_DNA"/>
</dbReference>
<dbReference type="AlphaFoldDB" id="T1GLP0"/>
<evidence type="ECO:0000256" key="1">
    <source>
        <dbReference type="SAM" id="SignalP"/>
    </source>
</evidence>
<keyword evidence="1" id="KW-0732">Signal</keyword>
<protein>
    <recommendedName>
        <fullName evidence="4">VM domain-containing protein</fullName>
    </recommendedName>
</protein>
<proteinExistence type="predicted"/>
<name>T1GLP0_MEGSC</name>
<keyword evidence="3" id="KW-1185">Reference proteome</keyword>
<evidence type="ECO:0008006" key="4">
    <source>
        <dbReference type="Google" id="ProtNLM"/>
    </source>
</evidence>
<dbReference type="HOGENOM" id="CLU_2852267_0_0_1"/>